<keyword evidence="1" id="KW-0812">Transmembrane</keyword>
<dbReference type="KEGG" id="vg:4606103"/>
<accession>A0ZYP0</accession>
<organism evidence="2 3">
    <name type="scientific">Halorubrum virus BJ1</name>
    <dbReference type="NCBI Taxonomy" id="416419"/>
    <lineage>
        <taxon>Viruses</taxon>
        <taxon>Duplodnaviria</taxon>
        <taxon>Heunggongvirae</taxon>
        <taxon>Uroviricota</taxon>
        <taxon>Caudoviricetes</taxon>
        <taxon>Kirjokansivirales</taxon>
        <taxon>Graaviviridae</taxon>
        <taxon>Beejeyvirus</taxon>
        <taxon>Beejeyvirus bagaejinnorense</taxon>
        <taxon>Beejeyvirus BJ1</taxon>
    </lineage>
</organism>
<keyword evidence="3" id="KW-1185">Reference proteome</keyword>
<keyword evidence="1" id="KW-0472">Membrane</keyword>
<evidence type="ECO:0000313" key="3">
    <source>
        <dbReference type="Proteomes" id="UP000002272"/>
    </source>
</evidence>
<dbReference type="RefSeq" id="YP_919054.1">
    <property type="nucleotide sequence ID" value="NC_008695.1"/>
</dbReference>
<keyword evidence="1" id="KW-1133">Transmembrane helix</keyword>
<protein>
    <submittedName>
        <fullName evidence="2">Uncharacterized protein</fullName>
    </submittedName>
</protein>
<evidence type="ECO:0000313" key="2">
    <source>
        <dbReference type="EMBL" id="CAL92449.1"/>
    </source>
</evidence>
<proteinExistence type="predicted"/>
<dbReference type="EMBL" id="AM419438">
    <property type="protein sequence ID" value="CAL92449.1"/>
    <property type="molecule type" value="Genomic_DNA"/>
</dbReference>
<dbReference type="GeneID" id="4606103"/>
<feature type="transmembrane region" description="Helical" evidence="1">
    <location>
        <begin position="7"/>
        <end position="26"/>
    </location>
</feature>
<reference evidence="2 3" key="1">
    <citation type="journal article" date="2007" name="BMC Genomics">
        <title>Sequence analysis of an Archaeal virus isolated from a hypersaline lake in Inner Mongolia, China.</title>
        <authorList>
            <person name="Pagaling E."/>
            <person name="Haigh R."/>
            <person name="Grant W.D."/>
            <person name="Cowan D.A."/>
            <person name="Jones B.E."/>
            <person name="Ma Y."/>
            <person name="Ventosa A."/>
            <person name="Heaphy S."/>
        </authorList>
    </citation>
    <scope>NUCLEOTIDE SEQUENCE</scope>
</reference>
<dbReference type="Proteomes" id="UP000002272">
    <property type="component" value="Segment"/>
</dbReference>
<name>A0ZYP0_9CAUD</name>
<evidence type="ECO:0000256" key="1">
    <source>
        <dbReference type="SAM" id="Phobius"/>
    </source>
</evidence>
<sequence>MSWTFEFLARWLTAGLAATLAALLLVEVIA</sequence>